<feature type="domain" description="Cation efflux protein transmembrane" evidence="6">
    <location>
        <begin position="28"/>
        <end position="196"/>
    </location>
</feature>
<evidence type="ECO:0000256" key="3">
    <source>
        <dbReference type="ARBA" id="ARBA00022989"/>
    </source>
</evidence>
<dbReference type="Gene3D" id="1.20.1510.10">
    <property type="entry name" value="Cation efflux protein transmembrane domain"/>
    <property type="match status" value="1"/>
</dbReference>
<gene>
    <name evidence="7" type="ORF">H0484_14520</name>
</gene>
<dbReference type="RefSeq" id="WP_226955385.1">
    <property type="nucleotide sequence ID" value="NZ_JACDXW010000012.1"/>
</dbReference>
<evidence type="ECO:0000259" key="6">
    <source>
        <dbReference type="Pfam" id="PF01545"/>
    </source>
</evidence>
<reference evidence="7 8" key="1">
    <citation type="submission" date="2020-07" db="EMBL/GenBank/DDBJ databases">
        <title>Pusillimonas sp. nov., isolated from poultry manure in Taiwan.</title>
        <authorList>
            <person name="Lin S.-Y."/>
            <person name="Tang Y.-S."/>
            <person name="Young C.-C."/>
        </authorList>
    </citation>
    <scope>NUCLEOTIDE SEQUENCE [LARGE SCALE GENOMIC DNA]</scope>
    <source>
        <strain evidence="7 8">CC-YST705</strain>
    </source>
</reference>
<dbReference type="SUPFAM" id="SSF161111">
    <property type="entry name" value="Cation efflux protein transmembrane domain-like"/>
    <property type="match status" value="1"/>
</dbReference>
<evidence type="ECO:0000256" key="1">
    <source>
        <dbReference type="ARBA" id="ARBA00004141"/>
    </source>
</evidence>
<dbReference type="Proteomes" id="UP000776983">
    <property type="component" value="Unassembled WGS sequence"/>
</dbReference>
<evidence type="ECO:0000313" key="8">
    <source>
        <dbReference type="Proteomes" id="UP000776983"/>
    </source>
</evidence>
<evidence type="ECO:0000256" key="5">
    <source>
        <dbReference type="SAM" id="Phobius"/>
    </source>
</evidence>
<evidence type="ECO:0000256" key="2">
    <source>
        <dbReference type="ARBA" id="ARBA00022692"/>
    </source>
</evidence>
<feature type="transmembrane region" description="Helical" evidence="5">
    <location>
        <begin position="25"/>
        <end position="46"/>
    </location>
</feature>
<keyword evidence="4 5" id="KW-0472">Membrane</keyword>
<dbReference type="InterPro" id="IPR027469">
    <property type="entry name" value="Cation_efflux_TMD_sf"/>
</dbReference>
<proteinExistence type="predicted"/>
<feature type="transmembrane region" description="Helical" evidence="5">
    <location>
        <begin position="155"/>
        <end position="172"/>
    </location>
</feature>
<accession>A0ABS8CHB4</accession>
<dbReference type="InterPro" id="IPR058533">
    <property type="entry name" value="Cation_efflux_TM"/>
</dbReference>
<comment type="caution">
    <text evidence="7">The sequence shown here is derived from an EMBL/GenBank/DDBJ whole genome shotgun (WGS) entry which is preliminary data.</text>
</comment>
<organism evidence="7 8">
    <name type="scientific">Mesopusillimonas faecipullorum</name>
    <dbReference type="NCBI Taxonomy" id="2755040"/>
    <lineage>
        <taxon>Bacteria</taxon>
        <taxon>Pseudomonadati</taxon>
        <taxon>Pseudomonadota</taxon>
        <taxon>Betaproteobacteria</taxon>
        <taxon>Burkholderiales</taxon>
        <taxon>Alcaligenaceae</taxon>
        <taxon>Mesopusillimonas</taxon>
    </lineage>
</organism>
<keyword evidence="2 5" id="KW-0812">Transmembrane</keyword>
<name>A0ABS8CHB4_9BURK</name>
<comment type="subcellular location">
    <subcellularLocation>
        <location evidence="1">Membrane</location>
        <topology evidence="1">Multi-pass membrane protein</topology>
    </subcellularLocation>
</comment>
<protein>
    <submittedName>
        <fullName evidence="7">Cation transporter</fullName>
    </submittedName>
</protein>
<feature type="transmembrane region" description="Helical" evidence="5">
    <location>
        <begin position="178"/>
        <end position="196"/>
    </location>
</feature>
<evidence type="ECO:0000256" key="4">
    <source>
        <dbReference type="ARBA" id="ARBA00023136"/>
    </source>
</evidence>
<feature type="transmembrane region" description="Helical" evidence="5">
    <location>
        <begin position="58"/>
        <end position="77"/>
    </location>
</feature>
<dbReference type="Pfam" id="PF01545">
    <property type="entry name" value="Cation_efflux"/>
    <property type="match status" value="1"/>
</dbReference>
<evidence type="ECO:0000313" key="7">
    <source>
        <dbReference type="EMBL" id="MCB5364959.1"/>
    </source>
</evidence>
<feature type="transmembrane region" description="Helical" evidence="5">
    <location>
        <begin position="112"/>
        <end position="134"/>
    </location>
</feature>
<keyword evidence="8" id="KW-1185">Reference proteome</keyword>
<dbReference type="EMBL" id="JACDXW010000012">
    <property type="protein sequence ID" value="MCB5364959.1"/>
    <property type="molecule type" value="Genomic_DNA"/>
</dbReference>
<sequence length="215" mass="22864">MSNERESSEDNSDLDPSDVAQRRTLIKVLFINLAQAIVVGVVGALADSTSLMGAALDSFADGIVYGLSIYAVGHTVIAKARVARLSGTFLILLAVGLLIEVLRRFFAAGEPIGLAMIIVALANAATNLFCLRLLRSYQNEDVHLRASWIFTTNDMYVNLGIAASGVAVILFQSSLPDLLIGLVVVAIAFKGGWEILGQARDARRSEASTVSGPRS</sequence>
<keyword evidence="3 5" id="KW-1133">Transmembrane helix</keyword>
<feature type="transmembrane region" description="Helical" evidence="5">
    <location>
        <begin position="89"/>
        <end position="106"/>
    </location>
</feature>